<sequence>MDVSLNVYKSGGGHKLTVVARPAKAASLGEYVLIEGATLESLSDKPTALECLRAAYMMIGEQLASRGGSS</sequence>
<dbReference type="AlphaFoldDB" id="A0A0H5Q3X7"/>
<reference evidence="1" key="1">
    <citation type="submission" date="2015-06" db="EMBL/GenBank/DDBJ databases">
        <authorList>
            <person name="Joergensen T."/>
        </authorList>
    </citation>
    <scope>NUCLEOTIDE SEQUENCE</scope>
    <source>
        <strain evidence="1">RGFK0925</strain>
    </source>
</reference>
<proteinExistence type="predicted"/>
<accession>A0A0H5Q3X7</accession>
<protein>
    <submittedName>
        <fullName evidence="1">Uncharacterized protein</fullName>
    </submittedName>
</protein>
<name>A0A0H5Q3X7_9ZZZZ</name>
<reference evidence="1" key="2">
    <citation type="submission" date="2015-07" db="EMBL/GenBank/DDBJ databases">
        <title>Plasmids, circular viruses and viroids from rat gut.</title>
        <authorList>
            <person name="Jorgensen T.J."/>
            <person name="Hansen M.A."/>
            <person name="Xu Z."/>
            <person name="Tabak M.A."/>
            <person name="Sorensen S.J."/>
            <person name="Hansen L.H."/>
        </authorList>
    </citation>
    <scope>NUCLEOTIDE SEQUENCE</scope>
    <source>
        <strain evidence="1">RGFK0925</strain>
    </source>
</reference>
<organism evidence="1">
    <name type="scientific">uncultured prokaryote</name>
    <dbReference type="NCBI Taxonomy" id="198431"/>
    <lineage>
        <taxon>unclassified sequences</taxon>
        <taxon>environmental samples</taxon>
    </lineage>
</organism>
<evidence type="ECO:0000313" key="1">
    <source>
        <dbReference type="EMBL" id="CRY96105.1"/>
    </source>
</evidence>
<dbReference type="EMBL" id="LN853524">
    <property type="protein sequence ID" value="CRY96105.1"/>
    <property type="molecule type" value="Genomic_DNA"/>
</dbReference>